<dbReference type="AlphaFoldDB" id="A0AAU7BEY9"/>
<proteinExistence type="predicted"/>
<protein>
    <submittedName>
        <fullName evidence="1">AAA family ATPase</fullName>
    </submittedName>
</protein>
<dbReference type="Gene3D" id="3.40.50.300">
    <property type="entry name" value="P-loop containing nucleotide triphosphate hydrolases"/>
    <property type="match status" value="1"/>
</dbReference>
<reference evidence="1" key="1">
    <citation type="journal article" date="2019" name="Microbiol. Resour. Announc.">
        <title>Draft Genome Sequences of Five Environmental Bacterial Isolates That Degrade Polyethylene Terephthalate Plastic.</title>
        <authorList>
            <person name="Leon-Zayas R."/>
            <person name="Roberts C."/>
            <person name="Vague M."/>
            <person name="Mellies J.L."/>
        </authorList>
    </citation>
    <scope>NUCLEOTIDE SEQUENCE</scope>
    <source>
        <strain evidence="1">13.2</strain>
    </source>
</reference>
<gene>
    <name evidence="1" type="ORF">ABH853_21940</name>
</gene>
<dbReference type="SUPFAM" id="SSF52540">
    <property type="entry name" value="P-loop containing nucleoside triphosphate hydrolases"/>
    <property type="match status" value="1"/>
</dbReference>
<organism evidence="1">
    <name type="scientific">Pseudomonas sp. 13.2</name>
    <dbReference type="NCBI Taxonomy" id="3144665"/>
    <lineage>
        <taxon>Bacteria</taxon>
        <taxon>Pseudomonadati</taxon>
        <taxon>Pseudomonadota</taxon>
        <taxon>Gammaproteobacteria</taxon>
        <taxon>Pseudomonadales</taxon>
        <taxon>Pseudomonadaceae</taxon>
        <taxon>Pseudomonas</taxon>
    </lineage>
</organism>
<dbReference type="InterPro" id="IPR027417">
    <property type="entry name" value="P-loop_NTPase"/>
</dbReference>
<sequence length="378" mass="43234">MFLKEIEYSEYAGTAQEWRLERTTLGQRNLVVGKNSTGKTRTLNLIAAIARSLTSNGPLPLSSHYRIKWMHEEKEYFYELHVEDQQVLLESLEINGHSYLHRTKGGVGHIWADKIGTGQSIEFQTPPSEISIFKRRDSIQHGFLEPIHQWASQVRHYRFGSLFGKDHVTIFVPNGPAVDERDENQVSGLFRQAIKQFGQSYIDAVIADMHKVGYAIESIELGAPVSVRFEGVPGELLSIRVRERGLTCTTDQFGMSQGMYRVLSLFVHLNYMQMKGVSTCVVVDDIGEGLDFERSCQVINVLREKSEISGLQLIMSSNDRFVMNEVPLEEWTVLQRTGSCVRARNYENSAEQFDEFRFTGLSNFSFFEMDYLNESRTE</sequence>
<dbReference type="EMBL" id="CP157179">
    <property type="protein sequence ID" value="XBG31082.1"/>
    <property type="molecule type" value="Genomic_DNA"/>
</dbReference>
<reference evidence="1" key="2">
    <citation type="submission" date="2024-05" db="EMBL/GenBank/DDBJ databases">
        <authorList>
            <person name="Mellies J."/>
            <person name="Newton I."/>
        </authorList>
    </citation>
    <scope>NUCLEOTIDE SEQUENCE</scope>
    <source>
        <strain evidence="1">13.2</strain>
    </source>
</reference>
<evidence type="ECO:0000313" key="1">
    <source>
        <dbReference type="EMBL" id="XBG31082.1"/>
    </source>
</evidence>
<name>A0AAU7BEY9_9PSED</name>
<accession>A0AAU7BEY9</accession>